<dbReference type="AlphaFoldDB" id="A0A2P2QUB8"/>
<evidence type="ECO:0000313" key="2">
    <source>
        <dbReference type="EMBL" id="MBX70538.1"/>
    </source>
</evidence>
<name>A0A2P2QUB8_RHIMU</name>
<proteinExistence type="predicted"/>
<feature type="compositionally biased region" description="Polar residues" evidence="1">
    <location>
        <begin position="7"/>
        <end position="16"/>
    </location>
</feature>
<evidence type="ECO:0000256" key="1">
    <source>
        <dbReference type="SAM" id="MobiDB-lite"/>
    </source>
</evidence>
<dbReference type="EMBL" id="GGEC01090054">
    <property type="protein sequence ID" value="MBX70538.1"/>
    <property type="molecule type" value="Transcribed_RNA"/>
</dbReference>
<sequence length="25" mass="3000">MDKGYQPVQQPSSQYFVETKQIKRN</sequence>
<accession>A0A2P2QUB8</accession>
<organism evidence="2">
    <name type="scientific">Rhizophora mucronata</name>
    <name type="common">Asiatic mangrove</name>
    <dbReference type="NCBI Taxonomy" id="61149"/>
    <lineage>
        <taxon>Eukaryota</taxon>
        <taxon>Viridiplantae</taxon>
        <taxon>Streptophyta</taxon>
        <taxon>Embryophyta</taxon>
        <taxon>Tracheophyta</taxon>
        <taxon>Spermatophyta</taxon>
        <taxon>Magnoliopsida</taxon>
        <taxon>eudicotyledons</taxon>
        <taxon>Gunneridae</taxon>
        <taxon>Pentapetalae</taxon>
        <taxon>rosids</taxon>
        <taxon>fabids</taxon>
        <taxon>Malpighiales</taxon>
        <taxon>Rhizophoraceae</taxon>
        <taxon>Rhizophora</taxon>
    </lineage>
</organism>
<reference evidence="2" key="1">
    <citation type="submission" date="2018-02" db="EMBL/GenBank/DDBJ databases">
        <title>Rhizophora mucronata_Transcriptome.</title>
        <authorList>
            <person name="Meera S.P."/>
            <person name="Sreeshan A."/>
            <person name="Augustine A."/>
        </authorList>
    </citation>
    <scope>NUCLEOTIDE SEQUENCE</scope>
    <source>
        <tissue evidence="2">Leaf</tissue>
    </source>
</reference>
<feature type="region of interest" description="Disordered" evidence="1">
    <location>
        <begin position="1"/>
        <end position="25"/>
    </location>
</feature>
<protein>
    <submittedName>
        <fullName evidence="2">Uncharacterized protein</fullName>
    </submittedName>
</protein>